<keyword evidence="1" id="KW-0732">Signal</keyword>
<protein>
    <submittedName>
        <fullName evidence="2">Uncharacterized protein</fullName>
    </submittedName>
</protein>
<sequence length="109" mass="12116">MLRDIFRMEISVIFLCFISLFDLNSAGDLKAPENSLKQQLGPREDTTGAAAPSDICRLQGSARLPAFSKDGDFVIGGVFSIHRYTVTVNHNYTTMPEPFRCRVCGEENV</sequence>
<evidence type="ECO:0000313" key="2">
    <source>
        <dbReference type="EMBL" id="TWW77107.1"/>
    </source>
</evidence>
<evidence type="ECO:0000313" key="3">
    <source>
        <dbReference type="Proteomes" id="UP000324091"/>
    </source>
</evidence>
<name>A0A5C6PFL5_9TELE</name>
<dbReference type="AlphaFoldDB" id="A0A5C6PFL5"/>
<dbReference type="Proteomes" id="UP000324091">
    <property type="component" value="Chromosome 12"/>
</dbReference>
<reference evidence="2 3" key="1">
    <citation type="submission" date="2019-04" db="EMBL/GenBank/DDBJ databases">
        <title>Chromosome genome assembly for Takifugu flavidus.</title>
        <authorList>
            <person name="Xiao S."/>
        </authorList>
    </citation>
    <scope>NUCLEOTIDE SEQUENCE [LARGE SCALE GENOMIC DNA]</scope>
    <source>
        <strain evidence="2">HTHZ2018</strain>
        <tissue evidence="2">Muscle</tissue>
    </source>
</reference>
<proteinExistence type="predicted"/>
<feature type="signal peptide" evidence="1">
    <location>
        <begin position="1"/>
        <end position="26"/>
    </location>
</feature>
<keyword evidence="3" id="KW-1185">Reference proteome</keyword>
<evidence type="ECO:0000256" key="1">
    <source>
        <dbReference type="SAM" id="SignalP"/>
    </source>
</evidence>
<organism evidence="2 3">
    <name type="scientific">Takifugu flavidus</name>
    <name type="common">sansaifugu</name>
    <dbReference type="NCBI Taxonomy" id="433684"/>
    <lineage>
        <taxon>Eukaryota</taxon>
        <taxon>Metazoa</taxon>
        <taxon>Chordata</taxon>
        <taxon>Craniata</taxon>
        <taxon>Vertebrata</taxon>
        <taxon>Euteleostomi</taxon>
        <taxon>Actinopterygii</taxon>
        <taxon>Neopterygii</taxon>
        <taxon>Teleostei</taxon>
        <taxon>Neoteleostei</taxon>
        <taxon>Acanthomorphata</taxon>
        <taxon>Eupercaria</taxon>
        <taxon>Tetraodontiformes</taxon>
        <taxon>Tetradontoidea</taxon>
        <taxon>Tetraodontidae</taxon>
        <taxon>Takifugu</taxon>
    </lineage>
</organism>
<accession>A0A5C6PFL5</accession>
<comment type="caution">
    <text evidence="2">The sequence shown here is derived from an EMBL/GenBank/DDBJ whole genome shotgun (WGS) entry which is preliminary data.</text>
</comment>
<gene>
    <name evidence="2" type="ORF">D4764_12G0004970</name>
</gene>
<feature type="chain" id="PRO_5022722741" evidence="1">
    <location>
        <begin position="27"/>
        <end position="109"/>
    </location>
</feature>
<dbReference type="EMBL" id="RHFK02000004">
    <property type="protein sequence ID" value="TWW77107.1"/>
    <property type="molecule type" value="Genomic_DNA"/>
</dbReference>